<name>A0A5B9R2C9_9BACT</name>
<dbReference type="KEGG" id="rul:UC8_55970"/>
<evidence type="ECO:0008006" key="4">
    <source>
        <dbReference type="Google" id="ProtNLM"/>
    </source>
</evidence>
<feature type="signal peptide" evidence="1">
    <location>
        <begin position="1"/>
        <end position="22"/>
    </location>
</feature>
<organism evidence="2 3">
    <name type="scientific">Roseimaritima ulvae</name>
    <dbReference type="NCBI Taxonomy" id="980254"/>
    <lineage>
        <taxon>Bacteria</taxon>
        <taxon>Pseudomonadati</taxon>
        <taxon>Planctomycetota</taxon>
        <taxon>Planctomycetia</taxon>
        <taxon>Pirellulales</taxon>
        <taxon>Pirellulaceae</taxon>
        <taxon>Roseimaritima</taxon>
    </lineage>
</organism>
<keyword evidence="3" id="KW-1185">Reference proteome</keyword>
<reference evidence="2 3" key="1">
    <citation type="submission" date="2019-08" db="EMBL/GenBank/DDBJ databases">
        <title>Deep-cultivation of Planctomycetes and their phenomic and genomic characterization uncovers novel biology.</title>
        <authorList>
            <person name="Wiegand S."/>
            <person name="Jogler M."/>
            <person name="Boedeker C."/>
            <person name="Pinto D."/>
            <person name="Vollmers J."/>
            <person name="Rivas-Marin E."/>
            <person name="Kohn T."/>
            <person name="Peeters S.H."/>
            <person name="Heuer A."/>
            <person name="Rast P."/>
            <person name="Oberbeckmann S."/>
            <person name="Bunk B."/>
            <person name="Jeske O."/>
            <person name="Meyerdierks A."/>
            <person name="Storesund J.E."/>
            <person name="Kallscheuer N."/>
            <person name="Luecker S."/>
            <person name="Lage O.M."/>
            <person name="Pohl T."/>
            <person name="Merkel B.J."/>
            <person name="Hornburger P."/>
            <person name="Mueller R.-W."/>
            <person name="Bruemmer F."/>
            <person name="Labrenz M."/>
            <person name="Spormann A.M."/>
            <person name="Op den Camp H."/>
            <person name="Overmann J."/>
            <person name="Amann R."/>
            <person name="Jetten M.S.M."/>
            <person name="Mascher T."/>
            <person name="Medema M.H."/>
            <person name="Devos D.P."/>
            <person name="Kaster A.-K."/>
            <person name="Ovreas L."/>
            <person name="Rohde M."/>
            <person name="Galperin M.Y."/>
            <person name="Jogler C."/>
        </authorList>
    </citation>
    <scope>NUCLEOTIDE SEQUENCE [LARGE SCALE GENOMIC DNA]</scope>
    <source>
        <strain evidence="2 3">UC8</strain>
    </source>
</reference>
<dbReference type="Proteomes" id="UP000325286">
    <property type="component" value="Chromosome"/>
</dbReference>
<evidence type="ECO:0000313" key="3">
    <source>
        <dbReference type="Proteomes" id="UP000325286"/>
    </source>
</evidence>
<dbReference type="PROSITE" id="PS51257">
    <property type="entry name" value="PROKAR_LIPOPROTEIN"/>
    <property type="match status" value="1"/>
</dbReference>
<feature type="chain" id="PRO_5022688898" description="Carboxypeptidase regulatory-like domain-containing protein" evidence="1">
    <location>
        <begin position="23"/>
        <end position="141"/>
    </location>
</feature>
<proteinExistence type="predicted"/>
<dbReference type="RefSeq" id="WP_068132573.1">
    <property type="nucleotide sequence ID" value="NZ_CP042914.1"/>
</dbReference>
<dbReference type="OrthoDB" id="291801at2"/>
<evidence type="ECO:0000256" key="1">
    <source>
        <dbReference type="SAM" id="SignalP"/>
    </source>
</evidence>
<dbReference type="AlphaFoldDB" id="A0A5B9R2C9"/>
<dbReference type="EMBL" id="CP042914">
    <property type="protein sequence ID" value="QEG43546.1"/>
    <property type="molecule type" value="Genomic_DNA"/>
</dbReference>
<keyword evidence="1" id="KW-0732">Signal</keyword>
<dbReference type="Gene3D" id="2.60.40.1120">
    <property type="entry name" value="Carboxypeptidase-like, regulatory domain"/>
    <property type="match status" value="1"/>
</dbReference>
<protein>
    <recommendedName>
        <fullName evidence="4">Carboxypeptidase regulatory-like domain-containing protein</fullName>
    </recommendedName>
</protein>
<evidence type="ECO:0000313" key="2">
    <source>
        <dbReference type="EMBL" id="QEG43546.1"/>
    </source>
</evidence>
<sequence length="141" mass="13995" precursor="true">MSRIVAVVCLVGCAVLTMGCGASGPSGTVSGTVTMDGQGVPAQVAFKSDNATVSGISDASGAFTLTNGDSSSIPVGKYQVSVTDVSGDAQMSQADYDAMMTGGAAAPKTESKIPAKYASFGSSGLEFTVTEGANTFDITLE</sequence>
<accession>A0A5B9R2C9</accession>
<gene>
    <name evidence="2" type="ORF">UC8_55970</name>
</gene>